<dbReference type="SMART" id="SM00382">
    <property type="entry name" value="AAA"/>
    <property type="match status" value="1"/>
</dbReference>
<feature type="domain" description="AAA+ ATPase" evidence="2">
    <location>
        <begin position="80"/>
        <end position="339"/>
    </location>
</feature>
<feature type="compositionally biased region" description="Basic and acidic residues" evidence="1">
    <location>
        <begin position="322"/>
        <end position="332"/>
    </location>
</feature>
<evidence type="ECO:0000256" key="1">
    <source>
        <dbReference type="SAM" id="MobiDB-lite"/>
    </source>
</evidence>
<evidence type="ECO:0000313" key="3">
    <source>
        <dbReference type="EMBL" id="MDN4517182.1"/>
    </source>
</evidence>
<comment type="caution">
    <text evidence="3">The sequence shown here is derived from an EMBL/GenBank/DDBJ whole genome shotgun (WGS) entry which is preliminary data.</text>
</comment>
<name>A0ABT8H8U1_MYCAO</name>
<keyword evidence="4" id="KW-1185">Reference proteome</keyword>
<dbReference type="SUPFAM" id="SSF52540">
    <property type="entry name" value="P-loop containing nucleoside triphosphate hydrolases"/>
    <property type="match status" value="1"/>
</dbReference>
<reference evidence="3" key="1">
    <citation type="submission" date="2023-07" db="EMBL/GenBank/DDBJ databases">
        <title>Degradation of tert-butanol by M. austroafricanum TBA100.</title>
        <authorList>
            <person name="Helbich S."/>
            <person name="Vainshtein Y."/>
        </authorList>
    </citation>
    <scope>NUCLEOTIDE SEQUENCE</scope>
    <source>
        <strain evidence="3">TBA100</strain>
    </source>
</reference>
<dbReference type="Pfam" id="PF05621">
    <property type="entry name" value="TniB"/>
    <property type="match status" value="1"/>
</dbReference>
<feature type="region of interest" description="Disordered" evidence="1">
    <location>
        <begin position="321"/>
        <end position="344"/>
    </location>
</feature>
<dbReference type="RefSeq" id="WP_301161313.1">
    <property type="nucleotide sequence ID" value="NZ_JAUHTC010000021.1"/>
</dbReference>
<organism evidence="3 4">
    <name type="scientific">Mycolicibacterium austroafricanum</name>
    <name type="common">Mycobacterium austroafricanum</name>
    <dbReference type="NCBI Taxonomy" id="39687"/>
    <lineage>
        <taxon>Bacteria</taxon>
        <taxon>Bacillati</taxon>
        <taxon>Actinomycetota</taxon>
        <taxon>Actinomycetes</taxon>
        <taxon>Mycobacteriales</taxon>
        <taxon>Mycobacteriaceae</taxon>
        <taxon>Mycolicibacterium</taxon>
    </lineage>
</organism>
<gene>
    <name evidence="3" type="ORF">QYF68_05000</name>
</gene>
<protein>
    <submittedName>
        <fullName evidence="3">TniB family NTP-binding protein</fullName>
    </submittedName>
</protein>
<dbReference type="InterPro" id="IPR003593">
    <property type="entry name" value="AAA+_ATPase"/>
</dbReference>
<dbReference type="Proteomes" id="UP001172687">
    <property type="component" value="Unassembled WGS sequence"/>
</dbReference>
<evidence type="ECO:0000313" key="4">
    <source>
        <dbReference type="Proteomes" id="UP001172687"/>
    </source>
</evidence>
<sequence length="344" mass="37682">MAVPDTLTAWRAFVAHHPVQPPTLTPRRLASLSPAATADYHRQRIAWLAADIVLETPHITALERQMRILLARNDSYTATARRGLALSGAAGLGKSTAALLIGKRHERRMRDQTNRDGPNYAPVVYIVAPPGATPKILMLAFATWLGLITHPRATAQHLTDQVVAVLRDLGTTLVIVDEVHNLHTNNPAGAQAASALKVFSERLDATFCYVGIDLPTADLYTGDMGRQIKARTILHEIGPYTHTTADGRDQWTALILGLEALLPLRRHRRGTLARHATYLHDRTGGSIGSLRALLADAAIAAIQEHTERIDRPLLESIPTDRAATEHHTDLQTHRPTRPPAAARR</sequence>
<accession>A0ABT8H8U1</accession>
<evidence type="ECO:0000259" key="2">
    <source>
        <dbReference type="SMART" id="SM00382"/>
    </source>
</evidence>
<dbReference type="EMBL" id="JAUHTC010000021">
    <property type="protein sequence ID" value="MDN4517182.1"/>
    <property type="molecule type" value="Genomic_DNA"/>
</dbReference>
<dbReference type="Gene3D" id="3.40.50.300">
    <property type="entry name" value="P-loop containing nucleotide triphosphate hydrolases"/>
    <property type="match status" value="1"/>
</dbReference>
<dbReference type="InterPro" id="IPR027417">
    <property type="entry name" value="P-loop_NTPase"/>
</dbReference>
<dbReference type="InterPro" id="IPR008868">
    <property type="entry name" value="TniB"/>
</dbReference>
<proteinExistence type="predicted"/>